<gene>
    <name evidence="2" type="ORF">GCM10022244_18380</name>
</gene>
<keyword evidence="3" id="KW-1185">Reference proteome</keyword>
<evidence type="ECO:0000256" key="1">
    <source>
        <dbReference type="SAM" id="MobiDB-lite"/>
    </source>
</evidence>
<proteinExistence type="predicted"/>
<evidence type="ECO:0000313" key="3">
    <source>
        <dbReference type="Proteomes" id="UP001501000"/>
    </source>
</evidence>
<name>A0ABP7LWB1_9ACTN</name>
<feature type="region of interest" description="Disordered" evidence="1">
    <location>
        <begin position="33"/>
        <end position="62"/>
    </location>
</feature>
<reference evidence="3" key="1">
    <citation type="journal article" date="2019" name="Int. J. Syst. Evol. Microbiol.">
        <title>The Global Catalogue of Microorganisms (GCM) 10K type strain sequencing project: providing services to taxonomists for standard genome sequencing and annotation.</title>
        <authorList>
            <consortium name="The Broad Institute Genomics Platform"/>
            <consortium name="The Broad Institute Genome Sequencing Center for Infectious Disease"/>
            <person name="Wu L."/>
            <person name="Ma J."/>
        </authorList>
    </citation>
    <scope>NUCLEOTIDE SEQUENCE [LARGE SCALE GENOMIC DNA]</scope>
    <source>
        <strain evidence="3">JCM 16956</strain>
    </source>
</reference>
<dbReference type="EMBL" id="BAABAJ010000004">
    <property type="protein sequence ID" value="GAA3908675.1"/>
    <property type="molecule type" value="Genomic_DNA"/>
</dbReference>
<sequence>MEDIDVIAALQDPVRRLYAYVAVQGREVGRIEAAGTPRCPGPPRSGPRPYRRFTPYRRFRPR</sequence>
<feature type="compositionally biased region" description="Basic residues" evidence="1">
    <location>
        <begin position="49"/>
        <end position="62"/>
    </location>
</feature>
<organism evidence="2 3">
    <name type="scientific">Streptomyces gulbargensis</name>
    <dbReference type="NCBI Taxonomy" id="364901"/>
    <lineage>
        <taxon>Bacteria</taxon>
        <taxon>Bacillati</taxon>
        <taxon>Actinomycetota</taxon>
        <taxon>Actinomycetes</taxon>
        <taxon>Kitasatosporales</taxon>
        <taxon>Streptomycetaceae</taxon>
        <taxon>Streptomyces</taxon>
    </lineage>
</organism>
<protein>
    <submittedName>
        <fullName evidence="2">Uncharacterized protein</fullName>
    </submittedName>
</protein>
<accession>A0ABP7LWB1</accession>
<evidence type="ECO:0000313" key="2">
    <source>
        <dbReference type="EMBL" id="GAA3908675.1"/>
    </source>
</evidence>
<comment type="caution">
    <text evidence="2">The sequence shown here is derived from an EMBL/GenBank/DDBJ whole genome shotgun (WGS) entry which is preliminary data.</text>
</comment>
<dbReference type="Proteomes" id="UP001501000">
    <property type="component" value="Unassembled WGS sequence"/>
</dbReference>